<proteinExistence type="predicted"/>
<evidence type="ECO:0000256" key="1">
    <source>
        <dbReference type="SAM" id="MobiDB-lite"/>
    </source>
</evidence>
<feature type="compositionally biased region" description="Low complexity" evidence="1">
    <location>
        <begin position="36"/>
        <end position="80"/>
    </location>
</feature>
<organism evidence="4 5">
    <name type="scientific">Kutzneria viridogrisea</name>
    <dbReference type="NCBI Taxonomy" id="47990"/>
    <lineage>
        <taxon>Bacteria</taxon>
        <taxon>Bacillati</taxon>
        <taxon>Actinomycetota</taxon>
        <taxon>Actinomycetes</taxon>
        <taxon>Pseudonocardiales</taxon>
        <taxon>Pseudonocardiaceae</taxon>
        <taxon>Kutzneria</taxon>
    </lineage>
</organism>
<keyword evidence="5" id="KW-1185">Reference proteome</keyword>
<evidence type="ECO:0000313" key="5">
    <source>
        <dbReference type="Proteomes" id="UP000517916"/>
    </source>
</evidence>
<feature type="domain" description="DUF4232" evidence="3">
    <location>
        <begin position="94"/>
        <end position="220"/>
    </location>
</feature>
<reference evidence="4 5" key="1">
    <citation type="submission" date="2020-08" db="EMBL/GenBank/DDBJ databases">
        <title>Genomic Encyclopedia of Archaeal and Bacterial Type Strains, Phase II (KMG-II): from individual species to whole genera.</title>
        <authorList>
            <person name="Goeker M."/>
        </authorList>
    </citation>
    <scope>NUCLEOTIDE SEQUENCE [LARGE SCALE GENOMIC DNA]</scope>
    <source>
        <strain evidence="4 5">DSM 43850</strain>
    </source>
</reference>
<gene>
    <name evidence="4" type="ORF">BC739_008214</name>
</gene>
<evidence type="ECO:0000313" key="4">
    <source>
        <dbReference type="EMBL" id="MBA8930967.1"/>
    </source>
</evidence>
<comment type="caution">
    <text evidence="4">The sequence shown here is derived from an EMBL/GenBank/DDBJ whole genome shotgun (WGS) entry which is preliminary data.</text>
</comment>
<sequence length="229" mass="22758">MVRTRTTITAALLGTATCLVVAGCGGAQPTAASNKAPLTPSTPAAQAPATSVLAPSSTAVAAPPSSTATAPPEPSNSPETATATLFQTPRTTRCSAGVLSGKITDIAAGVGQRTAHFTVTNTGASTCTLYGYGGFALVGADGKAVPTSLKWVARPGPSLVSLAPGHAAAMTLHWSVVADGSESDTGPCEPTATKIESIPPDETEPMTAAWTFGQVCGRGAIESSAFYPV</sequence>
<dbReference type="RefSeq" id="WP_182840175.1">
    <property type="nucleotide sequence ID" value="NZ_BAAABQ010000087.1"/>
</dbReference>
<feature type="chain" id="PRO_5046229302" description="DUF4232 domain-containing protein" evidence="2">
    <location>
        <begin position="23"/>
        <end position="229"/>
    </location>
</feature>
<feature type="region of interest" description="Disordered" evidence="1">
    <location>
        <begin position="30"/>
        <end position="80"/>
    </location>
</feature>
<dbReference type="EMBL" id="JACJID010000008">
    <property type="protein sequence ID" value="MBA8930967.1"/>
    <property type="molecule type" value="Genomic_DNA"/>
</dbReference>
<protein>
    <recommendedName>
        <fullName evidence="3">DUF4232 domain-containing protein</fullName>
    </recommendedName>
</protein>
<keyword evidence="2" id="KW-0732">Signal</keyword>
<dbReference type="Proteomes" id="UP000517916">
    <property type="component" value="Unassembled WGS sequence"/>
</dbReference>
<evidence type="ECO:0000256" key="2">
    <source>
        <dbReference type="SAM" id="SignalP"/>
    </source>
</evidence>
<accession>A0ABR6BWI9</accession>
<dbReference type="Pfam" id="PF14016">
    <property type="entry name" value="DUF4232"/>
    <property type="match status" value="1"/>
</dbReference>
<evidence type="ECO:0000259" key="3">
    <source>
        <dbReference type="Pfam" id="PF14016"/>
    </source>
</evidence>
<dbReference type="PROSITE" id="PS51257">
    <property type="entry name" value="PROKAR_LIPOPROTEIN"/>
    <property type="match status" value="1"/>
</dbReference>
<feature type="signal peptide" evidence="2">
    <location>
        <begin position="1"/>
        <end position="22"/>
    </location>
</feature>
<name>A0ABR6BWI9_9PSEU</name>
<dbReference type="InterPro" id="IPR025326">
    <property type="entry name" value="DUF4232"/>
</dbReference>